<keyword evidence="1" id="KW-0282">Flagellum</keyword>
<dbReference type="PANTHER" id="PTHR39185">
    <property type="entry name" value="SWARMING MOTILITY PROTEIN SWRD"/>
    <property type="match status" value="1"/>
</dbReference>
<dbReference type="PANTHER" id="PTHR39185:SF1">
    <property type="entry name" value="SWARMING MOTILITY PROTEIN SWRD"/>
    <property type="match status" value="1"/>
</dbReference>
<keyword evidence="1" id="KW-0966">Cell projection</keyword>
<name>A0ABR5MLK2_9BACI</name>
<dbReference type="EMBL" id="LGTK01000010">
    <property type="protein sequence ID" value="KPH77046.1"/>
    <property type="molecule type" value="Genomic_DNA"/>
</dbReference>
<accession>A0ABR5MLK2</accession>
<dbReference type="RefSeq" id="WP_047186133.1">
    <property type="nucleotide sequence ID" value="NZ_JARTGE010000157.1"/>
</dbReference>
<proteinExistence type="predicted"/>
<keyword evidence="1" id="KW-0969">Cilium</keyword>
<protein>
    <submittedName>
        <fullName evidence="1">Flagellar protein FlbD</fullName>
    </submittedName>
</protein>
<comment type="caution">
    <text evidence="1">The sequence shown here is derived from an EMBL/GenBank/DDBJ whole genome shotgun (WGS) entry which is preliminary data.</text>
</comment>
<dbReference type="InterPro" id="IPR009384">
    <property type="entry name" value="SwrD-like"/>
</dbReference>
<dbReference type="Proteomes" id="UP000037854">
    <property type="component" value="Unassembled WGS sequence"/>
</dbReference>
<dbReference type="Pfam" id="PF06289">
    <property type="entry name" value="FlbD"/>
    <property type="match status" value="1"/>
</dbReference>
<organism evidence="1 2">
    <name type="scientific">Oceanobacillus caeni</name>
    <dbReference type="NCBI Taxonomy" id="405946"/>
    <lineage>
        <taxon>Bacteria</taxon>
        <taxon>Bacillati</taxon>
        <taxon>Bacillota</taxon>
        <taxon>Bacilli</taxon>
        <taxon>Bacillales</taxon>
        <taxon>Bacillaceae</taxon>
        <taxon>Oceanobacillus</taxon>
    </lineage>
</organism>
<reference evidence="1 2" key="1">
    <citation type="submission" date="2015-07" db="EMBL/GenBank/DDBJ databases">
        <title>High-quality draft genome sequence of Oceanobacillus caeni HM6, a bacillus isolated from a human feces.</title>
        <authorList>
            <person name="Kumar J."/>
            <person name="Verma M.K."/>
            <person name="Pandey R."/>
            <person name="Bhambi M."/>
            <person name="Chauhan N."/>
        </authorList>
    </citation>
    <scope>NUCLEOTIDE SEQUENCE [LARGE SCALE GENOMIC DNA]</scope>
    <source>
        <strain evidence="1 2">HM6</strain>
    </source>
</reference>
<sequence>MIELIRLNGDSFNLNAMLIEQVESLPDSTTITLINGKKLVVKNNKTDIVQKVTSFYQTIGFQFPAKTGDRNE</sequence>
<evidence type="ECO:0000313" key="2">
    <source>
        <dbReference type="Proteomes" id="UP000037854"/>
    </source>
</evidence>
<evidence type="ECO:0000313" key="1">
    <source>
        <dbReference type="EMBL" id="KPH77046.1"/>
    </source>
</evidence>
<keyword evidence="2" id="KW-1185">Reference proteome</keyword>
<gene>
    <name evidence="1" type="ORF">AFL42_04610</name>
</gene>